<evidence type="ECO:0000313" key="2">
    <source>
        <dbReference type="Proteomes" id="UP000518752"/>
    </source>
</evidence>
<dbReference type="Proteomes" id="UP000518752">
    <property type="component" value="Unassembled WGS sequence"/>
</dbReference>
<keyword evidence="2" id="KW-1185">Reference proteome</keyword>
<gene>
    <name evidence="1" type="ORF">D9757_013693</name>
</gene>
<organism evidence="1 2">
    <name type="scientific">Collybiopsis confluens</name>
    <dbReference type="NCBI Taxonomy" id="2823264"/>
    <lineage>
        <taxon>Eukaryota</taxon>
        <taxon>Fungi</taxon>
        <taxon>Dikarya</taxon>
        <taxon>Basidiomycota</taxon>
        <taxon>Agaricomycotina</taxon>
        <taxon>Agaricomycetes</taxon>
        <taxon>Agaricomycetidae</taxon>
        <taxon>Agaricales</taxon>
        <taxon>Marasmiineae</taxon>
        <taxon>Omphalotaceae</taxon>
        <taxon>Collybiopsis</taxon>
    </lineage>
</organism>
<protein>
    <submittedName>
        <fullName evidence="1">Uncharacterized protein</fullName>
    </submittedName>
</protein>
<dbReference type="AlphaFoldDB" id="A0A8H5GN66"/>
<accession>A0A8H5GN66</accession>
<dbReference type="EMBL" id="JAACJN010000139">
    <property type="protein sequence ID" value="KAF5367859.1"/>
    <property type="molecule type" value="Genomic_DNA"/>
</dbReference>
<comment type="caution">
    <text evidence="1">The sequence shown here is derived from an EMBL/GenBank/DDBJ whole genome shotgun (WGS) entry which is preliminary data.</text>
</comment>
<sequence>MRQPWNPWPPNDGQCDRYDYYRLDEGCWRMEGCVGDLCNFQKTDEERKSSSGASGCLLNTEEVKGFPQATSSFPYTQSPLCHRLLFLLLQLPPPLPPSSTPSAFTAPIVVIRQPQWPSPSLSIRTATAFTINIHALHTSHAVPSTSYLLPYPSLVPA</sequence>
<reference evidence="1 2" key="1">
    <citation type="journal article" date="2020" name="ISME J.">
        <title>Uncovering the hidden diversity of litter-decomposition mechanisms in mushroom-forming fungi.</title>
        <authorList>
            <person name="Floudas D."/>
            <person name="Bentzer J."/>
            <person name="Ahren D."/>
            <person name="Johansson T."/>
            <person name="Persson P."/>
            <person name="Tunlid A."/>
        </authorList>
    </citation>
    <scope>NUCLEOTIDE SEQUENCE [LARGE SCALE GENOMIC DNA]</scope>
    <source>
        <strain evidence="1 2">CBS 406.79</strain>
    </source>
</reference>
<proteinExistence type="predicted"/>
<name>A0A8H5GN66_9AGAR</name>
<evidence type="ECO:0000313" key="1">
    <source>
        <dbReference type="EMBL" id="KAF5367859.1"/>
    </source>
</evidence>